<protein>
    <submittedName>
        <fullName evidence="2">Dimethylamine monooxygenase subunit DmmA family protein</fullName>
    </submittedName>
</protein>
<gene>
    <name evidence="2" type="ORF">QRT03_20205</name>
</gene>
<dbReference type="Pfam" id="PF22289">
    <property type="entry name" value="DmmA-like_C"/>
    <property type="match status" value="1"/>
</dbReference>
<keyword evidence="2" id="KW-0503">Monooxygenase</keyword>
<evidence type="ECO:0000259" key="1">
    <source>
        <dbReference type="Pfam" id="PF22289"/>
    </source>
</evidence>
<dbReference type="RefSeq" id="WP_286054825.1">
    <property type="nucleotide sequence ID" value="NZ_JASVWF010000004.1"/>
</dbReference>
<dbReference type="EMBL" id="JASVWF010000004">
    <property type="protein sequence ID" value="MDL5158301.1"/>
    <property type="molecule type" value="Genomic_DNA"/>
</dbReference>
<sequence>MSAPHLVLAVDGAEVRPGPHERVRELSPDEAGAVLDDELPRLTTGWRLRIVGTPRAGLLVRAAALARGALDEEITVEAVGDDGRTVFCAHCHHVFPTAGRSVGCPACELALVVDDHVSPRHGAHLGVPV</sequence>
<keyword evidence="2" id="KW-0560">Oxidoreductase</keyword>
<accession>A0ABT7MC93</accession>
<evidence type="ECO:0000313" key="2">
    <source>
        <dbReference type="EMBL" id="MDL5158301.1"/>
    </source>
</evidence>
<dbReference type="NCBIfam" id="NF041259">
    <property type="entry name" value="mono_DmmA_fam"/>
    <property type="match status" value="1"/>
</dbReference>
<evidence type="ECO:0000313" key="3">
    <source>
        <dbReference type="Proteomes" id="UP001231924"/>
    </source>
</evidence>
<reference evidence="2 3" key="1">
    <citation type="submission" date="2023-06" db="EMBL/GenBank/DDBJ databases">
        <title>Actinomycetospora Odt1-22.</title>
        <authorList>
            <person name="Supong K."/>
        </authorList>
    </citation>
    <scope>NUCLEOTIDE SEQUENCE [LARGE SCALE GENOMIC DNA]</scope>
    <source>
        <strain evidence="2 3">Odt1-22</strain>
    </source>
</reference>
<organism evidence="2 3">
    <name type="scientific">Actinomycetospora termitidis</name>
    <dbReference type="NCBI Taxonomy" id="3053470"/>
    <lineage>
        <taxon>Bacteria</taxon>
        <taxon>Bacillati</taxon>
        <taxon>Actinomycetota</taxon>
        <taxon>Actinomycetes</taxon>
        <taxon>Pseudonocardiales</taxon>
        <taxon>Pseudonocardiaceae</taxon>
        <taxon>Actinomycetospora</taxon>
    </lineage>
</organism>
<dbReference type="Proteomes" id="UP001231924">
    <property type="component" value="Unassembled WGS sequence"/>
</dbReference>
<dbReference type="InterPro" id="IPR048037">
    <property type="entry name" value="DmmA-like_C"/>
</dbReference>
<dbReference type="GO" id="GO:0004497">
    <property type="term" value="F:monooxygenase activity"/>
    <property type="evidence" value="ECO:0007669"/>
    <property type="project" value="UniProtKB-KW"/>
</dbReference>
<name>A0ABT7MC93_9PSEU</name>
<comment type="caution">
    <text evidence="2">The sequence shown here is derived from an EMBL/GenBank/DDBJ whole genome shotgun (WGS) entry which is preliminary data.</text>
</comment>
<feature type="domain" description="Dimethylamine monooxygenase subunit DmmA-like C-terminal" evidence="1">
    <location>
        <begin position="86"/>
        <end position="127"/>
    </location>
</feature>
<proteinExistence type="predicted"/>
<keyword evidence="3" id="KW-1185">Reference proteome</keyword>